<evidence type="ECO:0000256" key="1">
    <source>
        <dbReference type="SAM" id="MobiDB-lite"/>
    </source>
</evidence>
<gene>
    <name evidence="3" type="ORF">B0T16DRAFT_328631</name>
</gene>
<feature type="compositionally biased region" description="Polar residues" evidence="1">
    <location>
        <begin position="407"/>
        <end position="416"/>
    </location>
</feature>
<protein>
    <recommendedName>
        <fullName evidence="2">DUF7582 domain-containing protein</fullName>
    </recommendedName>
</protein>
<dbReference type="InterPro" id="IPR056004">
    <property type="entry name" value="DUF7582"/>
</dbReference>
<organism evidence="3 4">
    <name type="scientific">Cercophora newfieldiana</name>
    <dbReference type="NCBI Taxonomy" id="92897"/>
    <lineage>
        <taxon>Eukaryota</taxon>
        <taxon>Fungi</taxon>
        <taxon>Dikarya</taxon>
        <taxon>Ascomycota</taxon>
        <taxon>Pezizomycotina</taxon>
        <taxon>Sordariomycetes</taxon>
        <taxon>Sordariomycetidae</taxon>
        <taxon>Sordariales</taxon>
        <taxon>Lasiosphaeriaceae</taxon>
        <taxon>Cercophora</taxon>
    </lineage>
</organism>
<feature type="region of interest" description="Disordered" evidence="1">
    <location>
        <begin position="402"/>
        <end position="423"/>
    </location>
</feature>
<evidence type="ECO:0000313" key="3">
    <source>
        <dbReference type="EMBL" id="KAK0645993.1"/>
    </source>
</evidence>
<feature type="compositionally biased region" description="Polar residues" evidence="1">
    <location>
        <begin position="597"/>
        <end position="606"/>
    </location>
</feature>
<comment type="caution">
    <text evidence="3">The sequence shown here is derived from an EMBL/GenBank/DDBJ whole genome shotgun (WGS) entry which is preliminary data.</text>
</comment>
<dbReference type="EMBL" id="JAULSV010000004">
    <property type="protein sequence ID" value="KAK0645993.1"/>
    <property type="molecule type" value="Genomic_DNA"/>
</dbReference>
<proteinExistence type="predicted"/>
<keyword evidence="4" id="KW-1185">Reference proteome</keyword>
<feature type="domain" description="DUF7582" evidence="2">
    <location>
        <begin position="203"/>
        <end position="347"/>
    </location>
</feature>
<evidence type="ECO:0000313" key="4">
    <source>
        <dbReference type="Proteomes" id="UP001174936"/>
    </source>
</evidence>
<name>A0AA39Y4W8_9PEZI</name>
<evidence type="ECO:0000259" key="2">
    <source>
        <dbReference type="Pfam" id="PF24483"/>
    </source>
</evidence>
<feature type="region of interest" description="Disordered" evidence="1">
    <location>
        <begin position="595"/>
        <end position="614"/>
    </location>
</feature>
<dbReference type="Proteomes" id="UP001174936">
    <property type="component" value="Unassembled WGS sequence"/>
</dbReference>
<dbReference type="Pfam" id="PF24483">
    <property type="entry name" value="DUF7582"/>
    <property type="match status" value="1"/>
</dbReference>
<reference evidence="3" key="1">
    <citation type="submission" date="2023-06" db="EMBL/GenBank/DDBJ databases">
        <title>Genome-scale phylogeny and comparative genomics of the fungal order Sordariales.</title>
        <authorList>
            <consortium name="Lawrence Berkeley National Laboratory"/>
            <person name="Hensen N."/>
            <person name="Bonometti L."/>
            <person name="Westerberg I."/>
            <person name="Brannstrom I.O."/>
            <person name="Guillou S."/>
            <person name="Cros-Aarteil S."/>
            <person name="Calhoun S."/>
            <person name="Haridas S."/>
            <person name="Kuo A."/>
            <person name="Mondo S."/>
            <person name="Pangilinan J."/>
            <person name="Riley R."/>
            <person name="Labutti K."/>
            <person name="Andreopoulos B."/>
            <person name="Lipzen A."/>
            <person name="Chen C."/>
            <person name="Yanf M."/>
            <person name="Daum C."/>
            <person name="Ng V."/>
            <person name="Clum A."/>
            <person name="Steindorff A."/>
            <person name="Ohm R."/>
            <person name="Martin F."/>
            <person name="Silar P."/>
            <person name="Natvig D."/>
            <person name="Lalanne C."/>
            <person name="Gautier V."/>
            <person name="Ament-Velasquez S.L."/>
            <person name="Kruys A."/>
            <person name="Hutchinson M.I."/>
            <person name="Powell A.J."/>
            <person name="Barry K."/>
            <person name="Miller A.N."/>
            <person name="Grigoriev I.V."/>
            <person name="Debuchy R."/>
            <person name="Gladieux P."/>
            <person name="Thoren M.H."/>
            <person name="Johannesson H."/>
        </authorList>
    </citation>
    <scope>NUCLEOTIDE SEQUENCE</scope>
    <source>
        <strain evidence="3">SMH2532-1</strain>
    </source>
</reference>
<accession>A0AA39Y4W8</accession>
<dbReference type="AlphaFoldDB" id="A0AA39Y4W8"/>
<sequence length="643" mass="69934">MAVSASLKDRISSPLEAGGSVADGHQLPGRLAMALEYASTRLSRKAAHITLLVVQRDYQLPTPLSSPLASPTWNPAAVSPAATSTRPAFASSISSLKQLIRSSNTPEVPIRERIVHIGVDNLRNGAISPAFSDVSAISASTAFTADSSDSVFSNQLVSWPASPSCPSLPMTPATPFTIASSTTDTGSAVSGVGLGKDADQFGMKLVYAGMLSPRDERVLNQTLDKTARRFKIGASWFSNATSPEAIGLPPTVVQRSLEQNEALFTSKSLTVLSLDHLYTFRTSLQSYARTQSPCRLEDAVDELRRLILANGRRSLLKSTLLTTYRWLDPVSEMALADVCRMYNRAYGGLEGENGVENDIDPVPEWPLPNVGTPSPPPSLPEMPECAKPRNSWIDVGEVSKTPPPQILSLSSTPKQSRGSHHRWSMGEEKEIFGGLLDLELDDEIDAIEAWYRDVQQPPVEIHVEPERLVTVEVPEAGQITTPKLEISPPRRNLALRLQTTFEKPKKMFTPERSNPTPQTAGIVRPQPQKPLSLQQEQQQIVPLGAYAGYDDELTARPVSAIISQPMMGWNSIGAMLNAPHVDTNGRTRSTFELHDLTSPTSPTSPQRLGPLTPNGYDDISPITRNEWGFIARALPKTAAVEMC</sequence>